<evidence type="ECO:0000256" key="4">
    <source>
        <dbReference type="SAM" id="MobiDB-lite"/>
    </source>
</evidence>
<dbReference type="Gene3D" id="1.10.510.10">
    <property type="entry name" value="Transferase(Phosphotransferase) domain 1"/>
    <property type="match status" value="1"/>
</dbReference>
<evidence type="ECO:0000313" key="6">
    <source>
        <dbReference type="Proteomes" id="UP001265746"/>
    </source>
</evidence>
<dbReference type="Proteomes" id="UP001265746">
    <property type="component" value="Unassembled WGS sequence"/>
</dbReference>
<accession>A0AAD9SAF2</accession>
<gene>
    <name evidence="5" type="ORF">N8I77_010693</name>
</gene>
<dbReference type="EC" id="2.7.11.1" evidence="1"/>
<evidence type="ECO:0000256" key="2">
    <source>
        <dbReference type="ARBA" id="ARBA00047899"/>
    </source>
</evidence>
<evidence type="ECO:0000256" key="3">
    <source>
        <dbReference type="ARBA" id="ARBA00048679"/>
    </source>
</evidence>
<evidence type="ECO:0000256" key="1">
    <source>
        <dbReference type="ARBA" id="ARBA00012513"/>
    </source>
</evidence>
<protein>
    <recommendedName>
        <fullName evidence="1">non-specific serine/threonine protein kinase</fullName>
        <ecNumber evidence="1">2.7.11.1</ecNumber>
    </recommendedName>
</protein>
<dbReference type="PROSITE" id="PS00109">
    <property type="entry name" value="PROTEIN_KINASE_TYR"/>
    <property type="match status" value="1"/>
</dbReference>
<sequence length="444" mass="51637">MIDESWRYFIYGGVITPGGPSRWDVLDFDQRRTISVNLPNEEYDDDIAISTIFCPAKHEDKLDPDVFAITISEQGELTVSKDSEDDETQCPYYPVLDDVKRAELIHTVSRGQLREIERFGPNVDLTSHASQDSEEARQMVFKYYLLDRFLFKRWDELNIWMRLPSHPFIVPFDRLVVDKLEGREVVVGFTSVYIPGGTIEENMSRIFKLKWLKQLLCAVDDLNLKYGIQHQDIAPRNLLVDEEADKLLVFDFNFASRIGYPYQEDYEQYSVHRNDVKGVIFTVYEIITRDVHFREIPHHEQDSTNILSMESWQQHPQVRLDHPVAEYRSVLDSWVESRRQGQQVSHFTEASEYIDWPKILPPPPDELDDVVPDAPEYQPDMPDQDPTDFGTDDGDSVSGLAWFTNRRDRREQGLEFLNWQRPPQGQIPHGCCVLASGTVITEEC</sequence>
<comment type="catalytic activity">
    <reaction evidence="3">
        <text>L-seryl-[protein] + ATP = O-phospho-L-seryl-[protein] + ADP + H(+)</text>
        <dbReference type="Rhea" id="RHEA:17989"/>
        <dbReference type="Rhea" id="RHEA-COMP:9863"/>
        <dbReference type="Rhea" id="RHEA-COMP:11604"/>
        <dbReference type="ChEBI" id="CHEBI:15378"/>
        <dbReference type="ChEBI" id="CHEBI:29999"/>
        <dbReference type="ChEBI" id="CHEBI:30616"/>
        <dbReference type="ChEBI" id="CHEBI:83421"/>
        <dbReference type="ChEBI" id="CHEBI:456216"/>
        <dbReference type="EC" id="2.7.11.1"/>
    </reaction>
</comment>
<dbReference type="AlphaFoldDB" id="A0AAD9SAF2"/>
<dbReference type="SUPFAM" id="SSF56112">
    <property type="entry name" value="Protein kinase-like (PK-like)"/>
    <property type="match status" value="1"/>
</dbReference>
<reference evidence="5" key="1">
    <citation type="submission" date="2023-06" db="EMBL/GenBank/DDBJ databases">
        <authorList>
            <person name="Noh H."/>
        </authorList>
    </citation>
    <scope>NUCLEOTIDE SEQUENCE</scope>
    <source>
        <strain evidence="5">DUCC20226</strain>
    </source>
</reference>
<dbReference type="EMBL" id="JAUJFL010000006">
    <property type="protein sequence ID" value="KAK2601229.1"/>
    <property type="molecule type" value="Genomic_DNA"/>
</dbReference>
<feature type="compositionally biased region" description="Acidic residues" evidence="4">
    <location>
        <begin position="382"/>
        <end position="395"/>
    </location>
</feature>
<proteinExistence type="predicted"/>
<dbReference type="GO" id="GO:0004674">
    <property type="term" value="F:protein serine/threonine kinase activity"/>
    <property type="evidence" value="ECO:0007669"/>
    <property type="project" value="UniProtKB-EC"/>
</dbReference>
<dbReference type="InterPro" id="IPR011009">
    <property type="entry name" value="Kinase-like_dom_sf"/>
</dbReference>
<dbReference type="InterPro" id="IPR008266">
    <property type="entry name" value="Tyr_kinase_AS"/>
</dbReference>
<comment type="caution">
    <text evidence="5">The sequence shown here is derived from an EMBL/GenBank/DDBJ whole genome shotgun (WGS) entry which is preliminary data.</text>
</comment>
<keyword evidence="6" id="KW-1185">Reference proteome</keyword>
<comment type="catalytic activity">
    <reaction evidence="2">
        <text>L-threonyl-[protein] + ATP = O-phospho-L-threonyl-[protein] + ADP + H(+)</text>
        <dbReference type="Rhea" id="RHEA:46608"/>
        <dbReference type="Rhea" id="RHEA-COMP:11060"/>
        <dbReference type="Rhea" id="RHEA-COMP:11605"/>
        <dbReference type="ChEBI" id="CHEBI:15378"/>
        <dbReference type="ChEBI" id="CHEBI:30013"/>
        <dbReference type="ChEBI" id="CHEBI:30616"/>
        <dbReference type="ChEBI" id="CHEBI:61977"/>
        <dbReference type="ChEBI" id="CHEBI:456216"/>
        <dbReference type="EC" id="2.7.11.1"/>
    </reaction>
</comment>
<evidence type="ECO:0000313" key="5">
    <source>
        <dbReference type="EMBL" id="KAK2601229.1"/>
    </source>
</evidence>
<name>A0AAD9SAF2_PHOAM</name>
<organism evidence="5 6">
    <name type="scientific">Phomopsis amygdali</name>
    <name type="common">Fusicoccum amygdali</name>
    <dbReference type="NCBI Taxonomy" id="1214568"/>
    <lineage>
        <taxon>Eukaryota</taxon>
        <taxon>Fungi</taxon>
        <taxon>Dikarya</taxon>
        <taxon>Ascomycota</taxon>
        <taxon>Pezizomycotina</taxon>
        <taxon>Sordariomycetes</taxon>
        <taxon>Sordariomycetidae</taxon>
        <taxon>Diaporthales</taxon>
        <taxon>Diaporthaceae</taxon>
        <taxon>Diaporthe</taxon>
    </lineage>
</organism>
<feature type="region of interest" description="Disordered" evidence="4">
    <location>
        <begin position="363"/>
        <end position="396"/>
    </location>
</feature>